<dbReference type="SUPFAM" id="SSF55874">
    <property type="entry name" value="ATPase domain of HSP90 chaperone/DNA topoisomerase II/histidine kinase"/>
    <property type="match status" value="1"/>
</dbReference>
<dbReference type="Pfam" id="PF02518">
    <property type="entry name" value="HATPase_c"/>
    <property type="match status" value="1"/>
</dbReference>
<proteinExistence type="predicted"/>
<accession>A0A2T0SER8</accession>
<feature type="domain" description="HAMP" evidence="13">
    <location>
        <begin position="88"/>
        <end position="141"/>
    </location>
</feature>
<protein>
    <recommendedName>
        <fullName evidence="3">histidine kinase</fullName>
        <ecNumber evidence="3">2.7.13.3</ecNumber>
    </recommendedName>
</protein>
<dbReference type="Pfam" id="PF00672">
    <property type="entry name" value="HAMP"/>
    <property type="match status" value="1"/>
</dbReference>
<keyword evidence="4" id="KW-0597">Phosphoprotein</keyword>
<dbReference type="SMART" id="SM00304">
    <property type="entry name" value="HAMP"/>
    <property type="match status" value="1"/>
</dbReference>
<comment type="catalytic activity">
    <reaction evidence="1">
        <text>ATP + protein L-histidine = ADP + protein N-phospho-L-histidine.</text>
        <dbReference type="EC" id="2.7.13.3"/>
    </reaction>
</comment>
<dbReference type="SMART" id="SM00388">
    <property type="entry name" value="HisKA"/>
    <property type="match status" value="1"/>
</dbReference>
<evidence type="ECO:0000256" key="3">
    <source>
        <dbReference type="ARBA" id="ARBA00012438"/>
    </source>
</evidence>
<dbReference type="GO" id="GO:0005886">
    <property type="term" value="C:plasma membrane"/>
    <property type="evidence" value="ECO:0007669"/>
    <property type="project" value="UniProtKB-SubCell"/>
</dbReference>
<dbReference type="GO" id="GO:0000155">
    <property type="term" value="F:phosphorelay sensor kinase activity"/>
    <property type="evidence" value="ECO:0007669"/>
    <property type="project" value="InterPro"/>
</dbReference>
<evidence type="ECO:0000256" key="1">
    <source>
        <dbReference type="ARBA" id="ARBA00000085"/>
    </source>
</evidence>
<sequence length="365" mass="38485">MRLSSPRWRVLLVCAAAVLLGRLVPELAGRVLLLWRAHLGGGCPAAAVSAEPSPGWWCALPAGPVTQARIVEAVLVLLGAGLLLVAVRWALGPLRDVAGVIRVVGPQNLGQRLTAGRFGGEAQVLARAVNEMLERVAVGYESQRRFAAAASHELRTPLAVQRALVEVSLANNPTPQKVEVVAEQLLAANERNVNLIEALLVLSESDRGLAGRTAVRLDHVVEKVLADHREQAAAAGVTITSRLSPRPVDGEELLLERLVINLVQNAVKYNRPGGTIDVVVGDRPTLTVANTGDDVPVSAVARLFEPFQRLGGDRINRADGVGLGLTIVSSIVRAHGGTVTCHSTGHDGLRLEVDLPAGRGPAGRG</sequence>
<dbReference type="SUPFAM" id="SSF47384">
    <property type="entry name" value="Homodimeric domain of signal transducing histidine kinase"/>
    <property type="match status" value="1"/>
</dbReference>
<dbReference type="InterPro" id="IPR050428">
    <property type="entry name" value="TCS_sensor_his_kinase"/>
</dbReference>
<dbReference type="InterPro" id="IPR036097">
    <property type="entry name" value="HisK_dim/P_sf"/>
</dbReference>
<evidence type="ECO:0000256" key="4">
    <source>
        <dbReference type="ARBA" id="ARBA00022553"/>
    </source>
</evidence>
<evidence type="ECO:0000313" key="15">
    <source>
        <dbReference type="Proteomes" id="UP000239209"/>
    </source>
</evidence>
<evidence type="ECO:0000256" key="2">
    <source>
        <dbReference type="ARBA" id="ARBA00004236"/>
    </source>
</evidence>
<dbReference type="EC" id="2.7.13.3" evidence="3"/>
<dbReference type="PANTHER" id="PTHR45436:SF5">
    <property type="entry name" value="SENSOR HISTIDINE KINASE TRCS"/>
    <property type="match status" value="1"/>
</dbReference>
<evidence type="ECO:0000313" key="14">
    <source>
        <dbReference type="EMBL" id="PRY31909.1"/>
    </source>
</evidence>
<dbReference type="CDD" id="cd00075">
    <property type="entry name" value="HATPase"/>
    <property type="match status" value="1"/>
</dbReference>
<keyword evidence="6 11" id="KW-0812">Transmembrane</keyword>
<dbReference type="InterPro" id="IPR004358">
    <property type="entry name" value="Sig_transdc_His_kin-like_C"/>
</dbReference>
<feature type="transmembrane region" description="Helical" evidence="11">
    <location>
        <begin position="70"/>
        <end position="91"/>
    </location>
</feature>
<dbReference type="Gene3D" id="3.30.565.10">
    <property type="entry name" value="Histidine kinase-like ATPase, C-terminal domain"/>
    <property type="match status" value="1"/>
</dbReference>
<keyword evidence="15" id="KW-1185">Reference proteome</keyword>
<dbReference type="EMBL" id="PVZG01000002">
    <property type="protein sequence ID" value="PRY31909.1"/>
    <property type="molecule type" value="Genomic_DNA"/>
</dbReference>
<comment type="subcellular location">
    <subcellularLocation>
        <location evidence="2">Cell membrane</location>
    </subcellularLocation>
</comment>
<feature type="domain" description="Histidine kinase" evidence="12">
    <location>
        <begin position="149"/>
        <end position="359"/>
    </location>
</feature>
<dbReference type="PROSITE" id="PS50885">
    <property type="entry name" value="HAMP"/>
    <property type="match status" value="1"/>
</dbReference>
<evidence type="ECO:0000256" key="7">
    <source>
        <dbReference type="ARBA" id="ARBA00022777"/>
    </source>
</evidence>
<dbReference type="InterPro" id="IPR005467">
    <property type="entry name" value="His_kinase_dom"/>
</dbReference>
<name>A0A2T0SER8_9ACTN</name>
<keyword evidence="9" id="KW-0902">Two-component regulatory system</keyword>
<dbReference type="CDD" id="cd00082">
    <property type="entry name" value="HisKA"/>
    <property type="match status" value="1"/>
</dbReference>
<dbReference type="Proteomes" id="UP000239209">
    <property type="component" value="Unassembled WGS sequence"/>
</dbReference>
<dbReference type="AlphaFoldDB" id="A0A2T0SER8"/>
<evidence type="ECO:0000256" key="10">
    <source>
        <dbReference type="ARBA" id="ARBA00023136"/>
    </source>
</evidence>
<keyword evidence="8 11" id="KW-1133">Transmembrane helix</keyword>
<dbReference type="InterPro" id="IPR036890">
    <property type="entry name" value="HATPase_C_sf"/>
</dbReference>
<evidence type="ECO:0000259" key="12">
    <source>
        <dbReference type="PROSITE" id="PS50109"/>
    </source>
</evidence>
<evidence type="ECO:0000259" key="13">
    <source>
        <dbReference type="PROSITE" id="PS50885"/>
    </source>
</evidence>
<dbReference type="InterPro" id="IPR003660">
    <property type="entry name" value="HAMP_dom"/>
</dbReference>
<evidence type="ECO:0000256" key="5">
    <source>
        <dbReference type="ARBA" id="ARBA00022679"/>
    </source>
</evidence>
<dbReference type="PRINTS" id="PR00344">
    <property type="entry name" value="BCTRLSENSOR"/>
</dbReference>
<keyword evidence="10 11" id="KW-0472">Membrane</keyword>
<comment type="caution">
    <text evidence="14">The sequence shown here is derived from an EMBL/GenBank/DDBJ whole genome shotgun (WGS) entry which is preliminary data.</text>
</comment>
<keyword evidence="5" id="KW-0808">Transferase</keyword>
<reference evidence="14 15" key="1">
    <citation type="submission" date="2018-03" db="EMBL/GenBank/DDBJ databases">
        <title>Genomic Encyclopedia of Archaeal and Bacterial Type Strains, Phase II (KMG-II): from individual species to whole genera.</title>
        <authorList>
            <person name="Goeker M."/>
        </authorList>
    </citation>
    <scope>NUCLEOTIDE SEQUENCE [LARGE SCALE GENOMIC DNA]</scope>
    <source>
        <strain evidence="14 15">DSM 45348</strain>
    </source>
</reference>
<evidence type="ECO:0000256" key="8">
    <source>
        <dbReference type="ARBA" id="ARBA00022989"/>
    </source>
</evidence>
<dbReference type="Gene3D" id="1.10.287.130">
    <property type="match status" value="1"/>
</dbReference>
<dbReference type="RefSeq" id="WP_106125144.1">
    <property type="nucleotide sequence ID" value="NZ_PVZG01000002.1"/>
</dbReference>
<dbReference type="OrthoDB" id="9786919at2"/>
<dbReference type="PANTHER" id="PTHR45436">
    <property type="entry name" value="SENSOR HISTIDINE KINASE YKOH"/>
    <property type="match status" value="1"/>
</dbReference>
<gene>
    <name evidence="14" type="ORF">CLV70_102120</name>
</gene>
<dbReference type="InterPro" id="IPR003594">
    <property type="entry name" value="HATPase_dom"/>
</dbReference>
<evidence type="ECO:0000256" key="6">
    <source>
        <dbReference type="ARBA" id="ARBA00022692"/>
    </source>
</evidence>
<dbReference type="PROSITE" id="PS50109">
    <property type="entry name" value="HIS_KIN"/>
    <property type="match status" value="1"/>
</dbReference>
<dbReference type="Pfam" id="PF00512">
    <property type="entry name" value="HisKA"/>
    <property type="match status" value="1"/>
</dbReference>
<evidence type="ECO:0000256" key="9">
    <source>
        <dbReference type="ARBA" id="ARBA00023012"/>
    </source>
</evidence>
<evidence type="ECO:0000256" key="11">
    <source>
        <dbReference type="SAM" id="Phobius"/>
    </source>
</evidence>
<keyword evidence="7 14" id="KW-0418">Kinase</keyword>
<dbReference type="SMART" id="SM00387">
    <property type="entry name" value="HATPase_c"/>
    <property type="match status" value="1"/>
</dbReference>
<organism evidence="14 15">
    <name type="scientific">Pseudosporangium ferrugineum</name>
    <dbReference type="NCBI Taxonomy" id="439699"/>
    <lineage>
        <taxon>Bacteria</taxon>
        <taxon>Bacillati</taxon>
        <taxon>Actinomycetota</taxon>
        <taxon>Actinomycetes</taxon>
        <taxon>Micromonosporales</taxon>
        <taxon>Micromonosporaceae</taxon>
        <taxon>Pseudosporangium</taxon>
    </lineage>
</organism>
<dbReference type="InterPro" id="IPR003661">
    <property type="entry name" value="HisK_dim/P_dom"/>
</dbReference>